<evidence type="ECO:0000256" key="3">
    <source>
        <dbReference type="ARBA" id="ARBA00002185"/>
    </source>
</evidence>
<dbReference type="InterPro" id="IPR050464">
    <property type="entry name" value="Zeta_carotene_desat/Oxidored"/>
</dbReference>
<dbReference type="SUPFAM" id="SSF51905">
    <property type="entry name" value="FAD/NAD(P)-binding domain"/>
    <property type="match status" value="1"/>
</dbReference>
<evidence type="ECO:0000313" key="14">
    <source>
        <dbReference type="EMBL" id="QGU02945.1"/>
    </source>
</evidence>
<name>A0A6B8VVK0_9CORY</name>
<dbReference type="KEGG" id="ckw:CKALI_10470"/>
<dbReference type="InterPro" id="IPR004572">
    <property type="entry name" value="Protoporphyrinogen_oxidase"/>
</dbReference>
<evidence type="ECO:0000313" key="15">
    <source>
        <dbReference type="Proteomes" id="UP000427071"/>
    </source>
</evidence>
<dbReference type="AlphaFoldDB" id="A0A6B8VVK0"/>
<evidence type="ECO:0000259" key="13">
    <source>
        <dbReference type="Pfam" id="PF01593"/>
    </source>
</evidence>
<evidence type="ECO:0000256" key="9">
    <source>
        <dbReference type="ARBA" id="ARBA00022827"/>
    </source>
</evidence>
<evidence type="ECO:0000256" key="5">
    <source>
        <dbReference type="ARBA" id="ARBA00008310"/>
    </source>
</evidence>
<reference evidence="15" key="1">
    <citation type="submission" date="2019-11" db="EMBL/GenBank/DDBJ databases">
        <title>Complete genome sequence of Corynebacterium kalinowskii 1959, a novel Corynebacterium species isolated from soil of a small paddock in Vilsendorf, Germany.</title>
        <authorList>
            <person name="Schaffert L."/>
            <person name="Ruwe M."/>
            <person name="Milse J."/>
            <person name="Hanuschka K."/>
            <person name="Ortseifen V."/>
            <person name="Droste J."/>
            <person name="Brandt D."/>
            <person name="Schlueter L."/>
            <person name="Kutter Y."/>
            <person name="Vinke S."/>
            <person name="Viehoefer P."/>
            <person name="Jacob L."/>
            <person name="Luebke N.-C."/>
            <person name="Schulte-Berndt E."/>
            <person name="Hain C."/>
            <person name="Linder M."/>
            <person name="Schmidt P."/>
            <person name="Wollenschlaeger L."/>
            <person name="Luttermann T."/>
            <person name="Thieme E."/>
            <person name="Hassa J."/>
            <person name="Haak M."/>
            <person name="Wittchen M."/>
            <person name="Mentz A."/>
            <person name="Persicke M."/>
            <person name="Busche T."/>
            <person name="Ruckert C."/>
        </authorList>
    </citation>
    <scope>NUCLEOTIDE SEQUENCE [LARGE SCALE GENOMIC DNA]</scope>
    <source>
        <strain evidence="15">1959</strain>
    </source>
</reference>
<sequence>MKYAIIGAGLAGLTAAYELRQLQPDAEIDVFEADERIGGKLYTVPFESGRTDMGAEGFLAFRKDATDFFETLGLKDTIVAPSGLKSLFYCGGNLHAIPMGGAMGIPASSKGLEGLISEETASRIEAEKDQPGIDWQPGKDMSVGKLVRERYGDDVVDHVVSSLLGGVYSSSADDLGIRATIPQLAAVFDKMVAEGEKVTLAGAVEKLDAARAKMREAAGDAKPKPVFGAFKDGYAQLYEELAEQSGAQIHLDSFISGIKRGPGGFRLEKAEGVFDRVLVTTPAPTAAAQLRTVSPEASAALKNVKLASSVVVGLKFDSAEGLPDNSGILVAADEPGVRAKAFTLASKKWPHLAERGGALVRASFGRFGDDSLVRANEDDLVDYALDDLQKITGFDGRAAGLSEIFVQRWFGGLPCYNDTHLETVAAVRAALESVPGIDVAGAWADGVGIPNVIAGARAAAARLVK</sequence>
<dbReference type="Proteomes" id="UP000427071">
    <property type="component" value="Chromosome"/>
</dbReference>
<dbReference type="Gene3D" id="3.90.660.20">
    <property type="entry name" value="Protoporphyrinogen oxidase, mitochondrial, domain 2"/>
    <property type="match status" value="1"/>
</dbReference>
<dbReference type="Gene3D" id="1.10.3110.10">
    <property type="entry name" value="protoporphyrinogen ix oxidase, domain 3"/>
    <property type="match status" value="1"/>
</dbReference>
<keyword evidence="12" id="KW-0963">Cytoplasm</keyword>
<accession>A0A6B8VVK0</accession>
<keyword evidence="10 12" id="KW-0560">Oxidoreductase</keyword>
<dbReference type="Gene3D" id="3.50.50.60">
    <property type="entry name" value="FAD/NAD(P)-binding domain"/>
    <property type="match status" value="1"/>
</dbReference>
<dbReference type="PANTHER" id="PTHR42923">
    <property type="entry name" value="PROTOPORPHYRINOGEN OXIDASE"/>
    <property type="match status" value="1"/>
</dbReference>
<evidence type="ECO:0000256" key="7">
    <source>
        <dbReference type="ARBA" id="ARBA00019046"/>
    </source>
</evidence>
<dbReference type="NCBIfam" id="NF008841">
    <property type="entry name" value="PRK11883.1-1"/>
    <property type="match status" value="1"/>
</dbReference>
<dbReference type="RefSeq" id="WP_156193280.1">
    <property type="nucleotide sequence ID" value="NZ_CP046452.1"/>
</dbReference>
<comment type="catalytic activity">
    <reaction evidence="1">
        <text>coproporphyrinogen III + 3 O2 = coproporphyrin III + 3 H2O2</text>
        <dbReference type="Rhea" id="RHEA:43436"/>
        <dbReference type="ChEBI" id="CHEBI:15379"/>
        <dbReference type="ChEBI" id="CHEBI:16240"/>
        <dbReference type="ChEBI" id="CHEBI:57309"/>
        <dbReference type="ChEBI" id="CHEBI:131725"/>
        <dbReference type="EC" id="1.3.3.15"/>
    </reaction>
    <physiologicalReaction direction="left-to-right" evidence="1">
        <dbReference type="Rhea" id="RHEA:43437"/>
    </physiologicalReaction>
</comment>
<comment type="similarity">
    <text evidence="5 12">Belongs to the protoporphyrinogen/coproporphyrinogen oxidase family. Coproporphyrinogen III oxidase subfamily.</text>
</comment>
<organism evidence="14 15">
    <name type="scientific">Corynebacterium kalinowskii</name>
    <dbReference type="NCBI Taxonomy" id="2675216"/>
    <lineage>
        <taxon>Bacteria</taxon>
        <taxon>Bacillati</taxon>
        <taxon>Actinomycetota</taxon>
        <taxon>Actinomycetes</taxon>
        <taxon>Mycobacteriales</taxon>
        <taxon>Corynebacteriaceae</taxon>
        <taxon>Corynebacterium</taxon>
    </lineage>
</organism>
<dbReference type="NCBIfam" id="TIGR00562">
    <property type="entry name" value="proto_IX_ox"/>
    <property type="match status" value="1"/>
</dbReference>
<feature type="domain" description="Amine oxidase" evidence="13">
    <location>
        <begin position="10"/>
        <end position="463"/>
    </location>
</feature>
<keyword evidence="9 12" id="KW-0274">FAD</keyword>
<gene>
    <name evidence="14" type="primary">hemY</name>
    <name evidence="14" type="ORF">CKALI_10470</name>
</gene>
<comment type="pathway">
    <text evidence="4 12">Porphyrin-containing compound metabolism; protoheme biosynthesis.</text>
</comment>
<proteinExistence type="inferred from homology"/>
<dbReference type="SUPFAM" id="SSF54373">
    <property type="entry name" value="FAD-linked reductases, C-terminal domain"/>
    <property type="match status" value="1"/>
</dbReference>
<evidence type="ECO:0000256" key="2">
    <source>
        <dbReference type="ARBA" id="ARBA00001974"/>
    </source>
</evidence>
<comment type="function">
    <text evidence="3 12">Involved in coproporphyrin-dependent heme b biosynthesis. Catalyzes the oxidation of coproporphyrinogen III to coproporphyrin III.</text>
</comment>
<comment type="cofactor">
    <cofactor evidence="2 12">
        <name>FAD</name>
        <dbReference type="ChEBI" id="CHEBI:57692"/>
    </cofactor>
</comment>
<keyword evidence="15" id="KW-1185">Reference proteome</keyword>
<dbReference type="EMBL" id="CP046452">
    <property type="protein sequence ID" value="QGU02945.1"/>
    <property type="molecule type" value="Genomic_DNA"/>
</dbReference>
<evidence type="ECO:0000256" key="8">
    <source>
        <dbReference type="ARBA" id="ARBA00022630"/>
    </source>
</evidence>
<evidence type="ECO:0000256" key="1">
    <source>
        <dbReference type="ARBA" id="ARBA00001755"/>
    </source>
</evidence>
<dbReference type="Pfam" id="PF01593">
    <property type="entry name" value="Amino_oxidase"/>
    <property type="match status" value="1"/>
</dbReference>
<keyword evidence="11 12" id="KW-0350">Heme biosynthesis</keyword>
<evidence type="ECO:0000256" key="6">
    <source>
        <dbReference type="ARBA" id="ARBA00012402"/>
    </source>
</evidence>
<keyword evidence="8 12" id="KW-0285">Flavoprotein</keyword>
<dbReference type="PANTHER" id="PTHR42923:SF3">
    <property type="entry name" value="PROTOPORPHYRINOGEN OXIDASE"/>
    <property type="match status" value="1"/>
</dbReference>
<dbReference type="GO" id="GO:0005737">
    <property type="term" value="C:cytoplasm"/>
    <property type="evidence" value="ECO:0007669"/>
    <property type="project" value="UniProtKB-SubCell"/>
</dbReference>
<evidence type="ECO:0000256" key="10">
    <source>
        <dbReference type="ARBA" id="ARBA00023002"/>
    </source>
</evidence>
<protein>
    <recommendedName>
        <fullName evidence="7 12">Coproporphyrinogen III oxidase</fullName>
        <ecNumber evidence="6 12">1.3.3.15</ecNumber>
    </recommendedName>
</protein>
<dbReference type="EC" id="1.3.3.15" evidence="6 12"/>
<evidence type="ECO:0000256" key="11">
    <source>
        <dbReference type="ARBA" id="ARBA00023133"/>
    </source>
</evidence>
<dbReference type="GO" id="GO:0004729">
    <property type="term" value="F:oxygen-dependent protoporphyrinogen oxidase activity"/>
    <property type="evidence" value="ECO:0007669"/>
    <property type="project" value="UniProtKB-UniRule"/>
</dbReference>
<dbReference type="InterPro" id="IPR036188">
    <property type="entry name" value="FAD/NAD-bd_sf"/>
</dbReference>
<comment type="subcellular location">
    <subcellularLocation>
        <location evidence="12">Cytoplasm</location>
    </subcellularLocation>
</comment>
<dbReference type="UniPathway" id="UPA00252"/>
<evidence type="ECO:0000256" key="4">
    <source>
        <dbReference type="ARBA" id="ARBA00004744"/>
    </source>
</evidence>
<evidence type="ECO:0000256" key="12">
    <source>
        <dbReference type="RuleBase" id="RU364052"/>
    </source>
</evidence>
<dbReference type="GO" id="GO:0006783">
    <property type="term" value="P:heme biosynthetic process"/>
    <property type="evidence" value="ECO:0007669"/>
    <property type="project" value="UniProtKB-UniRule"/>
</dbReference>
<dbReference type="InterPro" id="IPR002937">
    <property type="entry name" value="Amino_oxidase"/>
</dbReference>